<feature type="coiled-coil region" evidence="1">
    <location>
        <begin position="47"/>
        <end position="84"/>
    </location>
</feature>
<organism evidence="4 5">
    <name type="scientific">Dokdonella fugitiva</name>
    <dbReference type="NCBI Taxonomy" id="328517"/>
    <lineage>
        <taxon>Bacteria</taxon>
        <taxon>Pseudomonadati</taxon>
        <taxon>Pseudomonadota</taxon>
        <taxon>Gammaproteobacteria</taxon>
        <taxon>Lysobacterales</taxon>
        <taxon>Rhodanobacteraceae</taxon>
        <taxon>Dokdonella</taxon>
    </lineage>
</organism>
<dbReference type="GO" id="GO:0043107">
    <property type="term" value="P:type IV pilus-dependent motility"/>
    <property type="evidence" value="ECO:0007669"/>
    <property type="project" value="TreeGrafter"/>
</dbReference>
<keyword evidence="1" id="KW-0175">Coiled coil</keyword>
<feature type="transmembrane region" description="Helical" evidence="3">
    <location>
        <begin position="21"/>
        <end position="45"/>
    </location>
</feature>
<dbReference type="RefSeq" id="WP_182532706.1">
    <property type="nucleotide sequence ID" value="NZ_JACGXL010000007.1"/>
</dbReference>
<proteinExistence type="predicted"/>
<dbReference type="GO" id="GO:0043683">
    <property type="term" value="P:type IV pilus assembly"/>
    <property type="evidence" value="ECO:0007669"/>
    <property type="project" value="TreeGrafter"/>
</dbReference>
<gene>
    <name evidence="4" type="ORF">FHW12_003917</name>
</gene>
<keyword evidence="3" id="KW-0812">Transmembrane</keyword>
<dbReference type="PANTHER" id="PTHR40278">
    <property type="entry name" value="DNA UTILIZATION PROTEIN HOFN"/>
    <property type="match status" value="1"/>
</dbReference>
<sequence>MANINLLPWRAERRKQREREFYMMLATAAAGAIVAFLAAMTWMGVLIEDQESRNSYLQQEIKGLDKKIEEIHELDKRRSQLLTRKEIIEQLQSNRSQMVHLFDEMVKTIPDGARLGTMKQVGDLLTLEGTAESNSRVATYMRNIDVSPWMGRSDLRKIENKAGTKEADKKLPYAFSMEVKLRKPDDGKEESGKDGSAAAAKGATPSGGAATKGAPQPAAPADIKAPPPTPPTQVTEGKK</sequence>
<evidence type="ECO:0000256" key="1">
    <source>
        <dbReference type="SAM" id="Coils"/>
    </source>
</evidence>
<name>A0A839FC22_9GAMM</name>
<comment type="caution">
    <text evidence="4">The sequence shown here is derived from an EMBL/GenBank/DDBJ whole genome shotgun (WGS) entry which is preliminary data.</text>
</comment>
<dbReference type="Proteomes" id="UP000550401">
    <property type="component" value="Unassembled WGS sequence"/>
</dbReference>
<accession>A0A839FC22</accession>
<dbReference type="PANTHER" id="PTHR40278:SF2">
    <property type="entry name" value="TYPE IV PILUS INNER MEMBRANE COMPONENT PILN"/>
    <property type="match status" value="1"/>
</dbReference>
<protein>
    <submittedName>
        <fullName evidence="4">Type IV pilus assembly protein PilN</fullName>
    </submittedName>
</protein>
<dbReference type="EMBL" id="JACGXL010000007">
    <property type="protein sequence ID" value="MBA8889671.1"/>
    <property type="molecule type" value="Genomic_DNA"/>
</dbReference>
<feature type="compositionally biased region" description="Basic and acidic residues" evidence="2">
    <location>
        <begin position="181"/>
        <end position="193"/>
    </location>
</feature>
<keyword evidence="3" id="KW-0472">Membrane</keyword>
<evidence type="ECO:0000256" key="2">
    <source>
        <dbReference type="SAM" id="MobiDB-lite"/>
    </source>
</evidence>
<feature type="region of interest" description="Disordered" evidence="2">
    <location>
        <begin position="181"/>
        <end position="239"/>
    </location>
</feature>
<keyword evidence="3" id="KW-1133">Transmembrane helix</keyword>
<evidence type="ECO:0000256" key="3">
    <source>
        <dbReference type="SAM" id="Phobius"/>
    </source>
</evidence>
<evidence type="ECO:0000313" key="4">
    <source>
        <dbReference type="EMBL" id="MBA8889671.1"/>
    </source>
</evidence>
<evidence type="ECO:0000313" key="5">
    <source>
        <dbReference type="Proteomes" id="UP000550401"/>
    </source>
</evidence>
<dbReference type="AlphaFoldDB" id="A0A839FC22"/>
<reference evidence="4 5" key="1">
    <citation type="submission" date="2020-07" db="EMBL/GenBank/DDBJ databases">
        <title>Genomic Encyclopedia of Type Strains, Phase IV (KMG-V): Genome sequencing to study the core and pangenomes of soil and plant-associated prokaryotes.</title>
        <authorList>
            <person name="Whitman W."/>
        </authorList>
    </citation>
    <scope>NUCLEOTIDE SEQUENCE [LARGE SCALE GENOMIC DNA]</scope>
    <source>
        <strain evidence="4 5">RH2WT43</strain>
    </source>
</reference>
<dbReference type="Pfam" id="PF05137">
    <property type="entry name" value="PilN"/>
    <property type="match status" value="1"/>
</dbReference>
<dbReference type="InterPro" id="IPR052534">
    <property type="entry name" value="Extracell_DNA_Util/SecSys_Comp"/>
</dbReference>
<dbReference type="InterPro" id="IPR007813">
    <property type="entry name" value="PilN"/>
</dbReference>
<feature type="compositionally biased region" description="Low complexity" evidence="2">
    <location>
        <begin position="195"/>
        <end position="224"/>
    </location>
</feature>
<keyword evidence="5" id="KW-1185">Reference proteome</keyword>